<evidence type="ECO:0000256" key="4">
    <source>
        <dbReference type="SAM" id="MobiDB-lite"/>
    </source>
</evidence>
<dbReference type="GO" id="GO:0051382">
    <property type="term" value="P:kinetochore assembly"/>
    <property type="evidence" value="ECO:0007669"/>
    <property type="project" value="InterPro"/>
</dbReference>
<evidence type="ECO:0000256" key="2">
    <source>
        <dbReference type="ARBA" id="ARBA00010291"/>
    </source>
</evidence>
<feature type="compositionally biased region" description="Basic and acidic residues" evidence="4">
    <location>
        <begin position="591"/>
        <end position="615"/>
    </location>
</feature>
<keyword evidence="3" id="KW-0539">Nucleus</keyword>
<feature type="compositionally biased region" description="Polar residues" evidence="4">
    <location>
        <begin position="634"/>
        <end position="646"/>
    </location>
</feature>
<feature type="region of interest" description="Disordered" evidence="4">
    <location>
        <begin position="519"/>
        <end position="548"/>
    </location>
</feature>
<dbReference type="Proteomes" id="UP000188268">
    <property type="component" value="Unassembled WGS sequence"/>
</dbReference>
<dbReference type="GO" id="GO:0000776">
    <property type="term" value="C:kinetochore"/>
    <property type="evidence" value="ECO:0007669"/>
    <property type="project" value="InterPro"/>
</dbReference>
<dbReference type="OrthoDB" id="1939643at2759"/>
<gene>
    <name evidence="5" type="ORF">CCACVL1_27990</name>
</gene>
<dbReference type="Gramene" id="OMO54185">
    <property type="protein sequence ID" value="OMO54185"/>
    <property type="gene ID" value="CCACVL1_27990"/>
</dbReference>
<reference evidence="5 6" key="1">
    <citation type="submission" date="2013-09" db="EMBL/GenBank/DDBJ databases">
        <title>Corchorus capsularis genome sequencing.</title>
        <authorList>
            <person name="Alam M."/>
            <person name="Haque M.S."/>
            <person name="Islam M.S."/>
            <person name="Emdad E.M."/>
            <person name="Islam M.M."/>
            <person name="Ahmed B."/>
            <person name="Halim A."/>
            <person name="Hossen Q.M.M."/>
            <person name="Hossain M.Z."/>
            <person name="Ahmed R."/>
            <person name="Khan M.M."/>
            <person name="Islam R."/>
            <person name="Rashid M.M."/>
            <person name="Khan S.A."/>
            <person name="Rahman M.S."/>
            <person name="Alam M."/>
        </authorList>
    </citation>
    <scope>NUCLEOTIDE SEQUENCE [LARGE SCALE GENOMIC DNA]</scope>
    <source>
        <strain evidence="6">cv. CVL-1</strain>
        <tissue evidence="5">Whole seedling</tissue>
    </source>
</reference>
<dbReference type="AlphaFoldDB" id="A0A1R3G7W3"/>
<feature type="compositionally biased region" description="Basic residues" evidence="4">
    <location>
        <begin position="616"/>
        <end position="633"/>
    </location>
</feature>
<evidence type="ECO:0000256" key="1">
    <source>
        <dbReference type="ARBA" id="ARBA00004123"/>
    </source>
</evidence>
<feature type="region of interest" description="Disordered" evidence="4">
    <location>
        <begin position="363"/>
        <end position="460"/>
    </location>
</feature>
<comment type="caution">
    <text evidence="5">The sequence shown here is derived from an EMBL/GenBank/DDBJ whole genome shotgun (WGS) entry which is preliminary data.</text>
</comment>
<dbReference type="GO" id="GO:0051455">
    <property type="term" value="P:spindle attachment to meiosis I kinetochore"/>
    <property type="evidence" value="ECO:0007669"/>
    <property type="project" value="TreeGrafter"/>
</dbReference>
<dbReference type="InterPro" id="IPR028386">
    <property type="entry name" value="CENP-C/Mif2/cnp3"/>
</dbReference>
<feature type="region of interest" description="Disordered" evidence="4">
    <location>
        <begin position="562"/>
        <end position="653"/>
    </location>
</feature>
<comment type="similarity">
    <text evidence="2">Belongs to the CENP-C/MIF2 family.</text>
</comment>
<feature type="compositionally biased region" description="Polar residues" evidence="4">
    <location>
        <begin position="444"/>
        <end position="460"/>
    </location>
</feature>
<dbReference type="GO" id="GO:0051315">
    <property type="term" value="P:attachment of mitotic spindle microtubules to kinetochore"/>
    <property type="evidence" value="ECO:0007669"/>
    <property type="project" value="TreeGrafter"/>
</dbReference>
<feature type="region of interest" description="Disordered" evidence="4">
    <location>
        <begin position="21"/>
        <end position="41"/>
    </location>
</feature>
<evidence type="ECO:0008006" key="7">
    <source>
        <dbReference type="Google" id="ProtNLM"/>
    </source>
</evidence>
<proteinExistence type="inferred from homology"/>
<feature type="compositionally biased region" description="Basic and acidic residues" evidence="4">
    <location>
        <begin position="524"/>
        <end position="539"/>
    </location>
</feature>
<accession>A0A1R3G7W3</accession>
<dbReference type="GO" id="GO:0005634">
    <property type="term" value="C:nucleus"/>
    <property type="evidence" value="ECO:0007669"/>
    <property type="project" value="UniProtKB-SubCell"/>
</dbReference>
<evidence type="ECO:0000313" key="6">
    <source>
        <dbReference type="Proteomes" id="UP000188268"/>
    </source>
</evidence>
<name>A0A1R3G7W3_COCAP</name>
<sequence>MRAQPPAPDPLEAFSGLSLFPRTLGSLPNPPPPSGTDDLQHTHDFLKSMPLQSPNKLLEQAKEIVDNCSELVNLDTTSSVAEVMENPRERRPALGRKRARFSLKPNSSQPTVSLEPSIDIDKLKDPEEFFMAYERAENAKREIQKQTGGVLMDLDQNSQSLAARPRRPGMLRKSVKNKHRYSTAMSPLENLEEENASTLCDSQQEKHDMDVELEEKELAGLATNAENRVNEEHRVNEDNRVDEENRVNELLDQLLTSDFDGDETVSLLQEHLQIKPIDMEKICLPDLQGIRRIDLKASRKSLAKPRNSSTDIPENSVHYVASPTPPKGPLASISLLKKRMLLSDLPSDPFSTDDIDHSLARDASPVKNINKQSDLVDTEREVRLSPNDNRRTQKQDESSAHPLASPTPPRNPFASMSLQKKQLLQSDPPSAPFSVDNIDRSPGRNASPTESINKQYSQGGAENRLNMSHLLKSPMLEANQTEIANAGSELDGRDFAGLFDKFVNDNARRFDSGIDMVSSGSQADLERSRLNRPETDADSHSINPNECDGRVEDILVVPGVSAQTQLNEEAPTVNDPHTTQRESDESNPAMDVDHTVDESLRTAEGGQELREEQTKKGKAKPRPRNERKRKAVNRRQSLAGSGTTVDTEGRRRSTRIRSRPLEFWKGERFIYGRIHSSLATVIGIKYESPGKGDGTLKVKSFVSDEYKDLVEQAELPQFLKQGTI</sequence>
<evidence type="ECO:0000313" key="5">
    <source>
        <dbReference type="EMBL" id="OMO54185.1"/>
    </source>
</evidence>
<keyword evidence="6" id="KW-1185">Reference proteome</keyword>
<protein>
    <recommendedName>
        <fullName evidence="7">Centromere protein C/Mif2/cnp3</fullName>
    </recommendedName>
</protein>
<feature type="region of interest" description="Disordered" evidence="4">
    <location>
        <begin position="299"/>
        <end position="327"/>
    </location>
</feature>
<feature type="compositionally biased region" description="Polar residues" evidence="4">
    <location>
        <begin position="414"/>
        <end position="428"/>
    </location>
</feature>
<comment type="subcellular location">
    <subcellularLocation>
        <location evidence="1">Nucleus</location>
    </subcellularLocation>
</comment>
<organism evidence="5 6">
    <name type="scientific">Corchorus capsularis</name>
    <name type="common">Jute</name>
    <dbReference type="NCBI Taxonomy" id="210143"/>
    <lineage>
        <taxon>Eukaryota</taxon>
        <taxon>Viridiplantae</taxon>
        <taxon>Streptophyta</taxon>
        <taxon>Embryophyta</taxon>
        <taxon>Tracheophyta</taxon>
        <taxon>Spermatophyta</taxon>
        <taxon>Magnoliopsida</taxon>
        <taxon>eudicotyledons</taxon>
        <taxon>Gunneridae</taxon>
        <taxon>Pentapetalae</taxon>
        <taxon>rosids</taxon>
        <taxon>malvids</taxon>
        <taxon>Malvales</taxon>
        <taxon>Malvaceae</taxon>
        <taxon>Grewioideae</taxon>
        <taxon>Apeibeae</taxon>
        <taxon>Corchorus</taxon>
    </lineage>
</organism>
<dbReference type="EMBL" id="AWWV01015019">
    <property type="protein sequence ID" value="OMO54185.1"/>
    <property type="molecule type" value="Genomic_DNA"/>
</dbReference>
<dbReference type="OMA" id="IHRGNTE"/>
<feature type="compositionally biased region" description="Basic and acidic residues" evidence="4">
    <location>
        <begin position="377"/>
        <end position="399"/>
    </location>
</feature>
<dbReference type="GO" id="GO:0019237">
    <property type="term" value="F:centromeric DNA binding"/>
    <property type="evidence" value="ECO:0007669"/>
    <property type="project" value="InterPro"/>
</dbReference>
<dbReference type="PANTHER" id="PTHR16684:SF11">
    <property type="entry name" value="CENTROMERE PROTEIN C"/>
    <property type="match status" value="1"/>
</dbReference>
<dbReference type="PANTHER" id="PTHR16684">
    <property type="entry name" value="CENTROMERE PROTEIN C"/>
    <property type="match status" value="1"/>
</dbReference>
<evidence type="ECO:0000256" key="3">
    <source>
        <dbReference type="ARBA" id="ARBA00023242"/>
    </source>
</evidence>